<evidence type="ECO:0000259" key="5">
    <source>
        <dbReference type="PROSITE" id="PS50109"/>
    </source>
</evidence>
<keyword evidence="3" id="KW-0597">Phosphoprotein</keyword>
<dbReference type="InterPro" id="IPR036097">
    <property type="entry name" value="HisK_dim/P_sf"/>
</dbReference>
<dbReference type="Pfam" id="PF02518">
    <property type="entry name" value="HATPase_c"/>
    <property type="match status" value="1"/>
</dbReference>
<organism evidence="6 7">
    <name type="scientific">Stenotrophomonas maltophilia</name>
    <name type="common">Pseudomonas maltophilia</name>
    <name type="synonym">Xanthomonas maltophilia</name>
    <dbReference type="NCBI Taxonomy" id="40324"/>
    <lineage>
        <taxon>Bacteria</taxon>
        <taxon>Pseudomonadati</taxon>
        <taxon>Pseudomonadota</taxon>
        <taxon>Gammaproteobacteria</taxon>
        <taxon>Lysobacterales</taxon>
        <taxon>Lysobacteraceae</taxon>
        <taxon>Stenotrophomonas</taxon>
        <taxon>Stenotrophomonas maltophilia group</taxon>
    </lineage>
</organism>
<dbReference type="SMART" id="SM00388">
    <property type="entry name" value="HisKA"/>
    <property type="match status" value="1"/>
</dbReference>
<feature type="transmembrane region" description="Helical" evidence="4">
    <location>
        <begin position="90"/>
        <end position="107"/>
    </location>
</feature>
<dbReference type="SMART" id="SM00387">
    <property type="entry name" value="HATPase_c"/>
    <property type="match status" value="1"/>
</dbReference>
<dbReference type="SUPFAM" id="SSF47384">
    <property type="entry name" value="Homodimeric domain of signal transducing histidine kinase"/>
    <property type="match status" value="1"/>
</dbReference>
<name>A0A4S2CVG3_STEMA</name>
<feature type="domain" description="Histidine kinase" evidence="5">
    <location>
        <begin position="271"/>
        <end position="479"/>
    </location>
</feature>
<dbReference type="PANTHER" id="PTHR43065:SF42">
    <property type="entry name" value="TWO-COMPONENT SENSOR PPRA"/>
    <property type="match status" value="1"/>
</dbReference>
<evidence type="ECO:0000313" key="6">
    <source>
        <dbReference type="EMBL" id="TGY32455.1"/>
    </source>
</evidence>
<feature type="transmembrane region" description="Helical" evidence="4">
    <location>
        <begin position="114"/>
        <end position="136"/>
    </location>
</feature>
<dbReference type="OrthoDB" id="9770473at2"/>
<dbReference type="InterPro" id="IPR003661">
    <property type="entry name" value="HisK_dim/P_dom"/>
</dbReference>
<dbReference type="PRINTS" id="PR00344">
    <property type="entry name" value="BCTRLSENSOR"/>
</dbReference>
<keyword evidence="4" id="KW-1133">Transmembrane helix</keyword>
<comment type="caution">
    <text evidence="6">The sequence shown here is derived from an EMBL/GenBank/DDBJ whole genome shotgun (WGS) entry which is preliminary data.</text>
</comment>
<proteinExistence type="predicted"/>
<keyword evidence="4" id="KW-0812">Transmembrane</keyword>
<dbReference type="GO" id="GO:0000155">
    <property type="term" value="F:phosphorelay sensor kinase activity"/>
    <property type="evidence" value="ECO:0007669"/>
    <property type="project" value="InterPro"/>
</dbReference>
<evidence type="ECO:0000256" key="1">
    <source>
        <dbReference type="ARBA" id="ARBA00000085"/>
    </source>
</evidence>
<dbReference type="EMBL" id="SRYW01000016">
    <property type="protein sequence ID" value="TGY32455.1"/>
    <property type="molecule type" value="Genomic_DNA"/>
</dbReference>
<accession>A0A4S2CVG3</accession>
<dbReference type="Gene3D" id="1.10.287.130">
    <property type="match status" value="1"/>
</dbReference>
<dbReference type="AlphaFoldDB" id="A0A4S2CVG3"/>
<evidence type="ECO:0000256" key="2">
    <source>
        <dbReference type="ARBA" id="ARBA00012438"/>
    </source>
</evidence>
<dbReference type="InterPro" id="IPR003594">
    <property type="entry name" value="HATPase_dom"/>
</dbReference>
<evidence type="ECO:0000256" key="4">
    <source>
        <dbReference type="SAM" id="Phobius"/>
    </source>
</evidence>
<dbReference type="InterPro" id="IPR005467">
    <property type="entry name" value="His_kinase_dom"/>
</dbReference>
<protein>
    <recommendedName>
        <fullName evidence="2">histidine kinase</fullName>
        <ecNumber evidence="2">2.7.13.3</ecNumber>
    </recommendedName>
</protein>
<dbReference type="Proteomes" id="UP000306631">
    <property type="component" value="Unassembled WGS sequence"/>
</dbReference>
<dbReference type="PANTHER" id="PTHR43065">
    <property type="entry name" value="SENSOR HISTIDINE KINASE"/>
    <property type="match status" value="1"/>
</dbReference>
<dbReference type="Gene3D" id="3.30.565.10">
    <property type="entry name" value="Histidine kinase-like ATPase, C-terminal domain"/>
    <property type="match status" value="1"/>
</dbReference>
<dbReference type="InterPro" id="IPR036890">
    <property type="entry name" value="HATPase_C_sf"/>
</dbReference>
<feature type="transmembrane region" description="Helical" evidence="4">
    <location>
        <begin position="164"/>
        <end position="181"/>
    </location>
</feature>
<evidence type="ECO:0000256" key="3">
    <source>
        <dbReference type="ARBA" id="ARBA00022553"/>
    </source>
</evidence>
<dbReference type="PROSITE" id="PS50109">
    <property type="entry name" value="HIS_KIN"/>
    <property type="match status" value="1"/>
</dbReference>
<dbReference type="SUPFAM" id="SSF55874">
    <property type="entry name" value="ATPase domain of HSP90 chaperone/DNA topoisomerase II/histidine kinase"/>
    <property type="match status" value="1"/>
</dbReference>
<sequence>MRSARDGTASLCVATIPSLPPVAVAPAWSLPRMSTTASTARTGPRPATAPQSLGRRTETMLRGLLCLVGLFHLLMAGWTALRMGVGLDPMVPVIATLHALLCGLCLWEQRAGRSLRAAAVFVCGQLLLLTAAYVYWGLAAQLRLQLVLLMPVMLVSAVLGRRPLAGVAAWISLLIVVGAWVDASSVMFHPDRLLAAVNDLAVCVFGTLLAAWLLHHSVTGLRESLQVARDHGRDLARKRDQLQLEMQEKERSRGQLVHAMKMENVGRLASGIAHDFNHLLALIQSYIAKARRSQGSELQAALQGGDSAVRRATAVSRRLLDFSRLEDSRPCLLDVATVVSDMAPMLQQVFHPGVRCEVDSGQVQCLIHFDPAQLESILISLAVNANQAMPEGGHFSLTVTQPSRVDEVVLRASDSGHGMSEEVRARCLEPFFTTKPMGQGTGLGLAVTASLVQAAGGHIDVESARGRGTQVCIRLPTRPRAAAQG</sequence>
<comment type="catalytic activity">
    <reaction evidence="1">
        <text>ATP + protein L-histidine = ADP + protein N-phospho-L-histidine.</text>
        <dbReference type="EC" id="2.7.13.3"/>
    </reaction>
</comment>
<gene>
    <name evidence="6" type="ORF">E5352_15955</name>
</gene>
<evidence type="ECO:0000313" key="7">
    <source>
        <dbReference type="Proteomes" id="UP000306631"/>
    </source>
</evidence>
<dbReference type="EC" id="2.7.13.3" evidence="2"/>
<reference evidence="6 7" key="1">
    <citation type="submission" date="2019-04" db="EMBL/GenBank/DDBJ databases">
        <title>Microbes associate with the intestines of laboratory mice.</title>
        <authorList>
            <person name="Navarre W."/>
            <person name="Wong E."/>
            <person name="Huang K."/>
            <person name="Tropini C."/>
            <person name="Ng K."/>
            <person name="Yu B."/>
        </authorList>
    </citation>
    <scope>NUCLEOTIDE SEQUENCE [LARGE SCALE GENOMIC DNA]</scope>
    <source>
        <strain evidence="6 7">NM62_B4-13</strain>
    </source>
</reference>
<feature type="transmembrane region" description="Helical" evidence="4">
    <location>
        <begin position="193"/>
        <end position="214"/>
    </location>
</feature>
<dbReference type="InterPro" id="IPR004358">
    <property type="entry name" value="Sig_transdc_His_kin-like_C"/>
</dbReference>
<keyword evidence="4" id="KW-0472">Membrane</keyword>
<feature type="transmembrane region" description="Helical" evidence="4">
    <location>
        <begin position="60"/>
        <end position="78"/>
    </location>
</feature>
<dbReference type="CDD" id="cd00082">
    <property type="entry name" value="HisKA"/>
    <property type="match status" value="1"/>
</dbReference>